<dbReference type="RefSeq" id="WP_141338437.1">
    <property type="nucleotide sequence ID" value="NZ_JBHMAX010000023.1"/>
</dbReference>
<dbReference type="InterPro" id="IPR019952">
    <property type="entry name" value="F420_OxRdatse_Rv1855c_pred"/>
</dbReference>
<dbReference type="SUPFAM" id="SSF51679">
    <property type="entry name" value="Bacterial luciferase-like"/>
    <property type="match status" value="1"/>
</dbReference>
<name>A0ABV5V590_9MICO</name>
<gene>
    <name evidence="7" type="ORF">ACFFN0_12690</name>
</gene>
<dbReference type="InterPro" id="IPR011251">
    <property type="entry name" value="Luciferase-like_dom"/>
</dbReference>
<dbReference type="Proteomes" id="UP001589613">
    <property type="component" value="Unassembled WGS sequence"/>
</dbReference>
<proteinExistence type="predicted"/>
<keyword evidence="4" id="KW-0503">Monooxygenase</keyword>
<sequence>MDLRIFTEPHLGATYEDQLRHARLTEECGFGAWFRSDHFLSRDGAPGPTDAWVTLGALARETSRVRLGTLVTSVTFRHAGLTAVQVAQVDQMSGGRVELGLGAGWMEAEHTAHGVPFPEVGTRFDLLEDNLQVVTGMWATPPGELFDHHGPTVTVSRSPGLPKPAQHPRPPIILGGKGARRTPALAARFADEFNLPFMAMDEGHAQFGRVDQACHAAGRDPGTVLRSAALTAAVGRDEAEVARRVGATRQELGQLRGHGLVGTPDEVVEQIGRWHERTGVERIYLQMLDLADLDHVELVAAAVLPQLG</sequence>
<evidence type="ECO:0000313" key="8">
    <source>
        <dbReference type="Proteomes" id="UP001589613"/>
    </source>
</evidence>
<dbReference type="EMBL" id="JBHMAX010000023">
    <property type="protein sequence ID" value="MFB9732900.1"/>
    <property type="molecule type" value="Genomic_DNA"/>
</dbReference>
<dbReference type="NCBIfam" id="TIGR03560">
    <property type="entry name" value="F420_Rv1855c"/>
    <property type="match status" value="1"/>
</dbReference>
<keyword evidence="3 7" id="KW-0560">Oxidoreductase</keyword>
<protein>
    <submittedName>
        <fullName evidence="7">LLM class F420-dependent oxidoreductase</fullName>
        <ecNumber evidence="7">1.-.-.-</ecNumber>
    </submittedName>
</protein>
<organism evidence="7 8">
    <name type="scientific">Ornithinimicrobium kibberense</name>
    <dbReference type="NCBI Taxonomy" id="282060"/>
    <lineage>
        <taxon>Bacteria</taxon>
        <taxon>Bacillati</taxon>
        <taxon>Actinomycetota</taxon>
        <taxon>Actinomycetes</taxon>
        <taxon>Micrococcales</taxon>
        <taxon>Ornithinimicrobiaceae</taxon>
        <taxon>Ornithinimicrobium</taxon>
    </lineage>
</organism>
<dbReference type="EC" id="1.-.-.-" evidence="7"/>
<accession>A0ABV5V590</accession>
<keyword evidence="1" id="KW-0285">Flavoprotein</keyword>
<keyword evidence="8" id="KW-1185">Reference proteome</keyword>
<keyword evidence="2" id="KW-0288">FMN</keyword>
<evidence type="ECO:0000256" key="1">
    <source>
        <dbReference type="ARBA" id="ARBA00022630"/>
    </source>
</evidence>
<dbReference type="Gene3D" id="3.20.20.30">
    <property type="entry name" value="Luciferase-like domain"/>
    <property type="match status" value="1"/>
</dbReference>
<dbReference type="PANTHER" id="PTHR42847:SF4">
    <property type="entry name" value="ALKANESULFONATE MONOOXYGENASE-RELATED"/>
    <property type="match status" value="1"/>
</dbReference>
<evidence type="ECO:0000256" key="5">
    <source>
        <dbReference type="SAM" id="MobiDB-lite"/>
    </source>
</evidence>
<dbReference type="PANTHER" id="PTHR42847">
    <property type="entry name" value="ALKANESULFONATE MONOOXYGENASE"/>
    <property type="match status" value="1"/>
</dbReference>
<comment type="caution">
    <text evidence="7">The sequence shown here is derived from an EMBL/GenBank/DDBJ whole genome shotgun (WGS) entry which is preliminary data.</text>
</comment>
<evidence type="ECO:0000313" key="7">
    <source>
        <dbReference type="EMBL" id="MFB9732900.1"/>
    </source>
</evidence>
<evidence type="ECO:0000256" key="4">
    <source>
        <dbReference type="ARBA" id="ARBA00023033"/>
    </source>
</evidence>
<evidence type="ECO:0000256" key="3">
    <source>
        <dbReference type="ARBA" id="ARBA00023002"/>
    </source>
</evidence>
<feature type="domain" description="Luciferase-like" evidence="6">
    <location>
        <begin position="6"/>
        <end position="248"/>
    </location>
</feature>
<evidence type="ECO:0000256" key="2">
    <source>
        <dbReference type="ARBA" id="ARBA00022643"/>
    </source>
</evidence>
<dbReference type="GO" id="GO:0016491">
    <property type="term" value="F:oxidoreductase activity"/>
    <property type="evidence" value="ECO:0007669"/>
    <property type="project" value="UniProtKB-KW"/>
</dbReference>
<dbReference type="InterPro" id="IPR050172">
    <property type="entry name" value="SsuD_RutA_monooxygenase"/>
</dbReference>
<evidence type="ECO:0000259" key="6">
    <source>
        <dbReference type="Pfam" id="PF00296"/>
    </source>
</evidence>
<dbReference type="InterPro" id="IPR036661">
    <property type="entry name" value="Luciferase-like_sf"/>
</dbReference>
<feature type="compositionally biased region" description="Pro residues" evidence="5">
    <location>
        <begin position="161"/>
        <end position="171"/>
    </location>
</feature>
<dbReference type="Pfam" id="PF00296">
    <property type="entry name" value="Bac_luciferase"/>
    <property type="match status" value="1"/>
</dbReference>
<feature type="region of interest" description="Disordered" evidence="5">
    <location>
        <begin position="154"/>
        <end position="177"/>
    </location>
</feature>
<reference evidence="7 8" key="1">
    <citation type="submission" date="2024-09" db="EMBL/GenBank/DDBJ databases">
        <authorList>
            <person name="Sun Q."/>
            <person name="Mori K."/>
        </authorList>
    </citation>
    <scope>NUCLEOTIDE SEQUENCE [LARGE SCALE GENOMIC DNA]</scope>
    <source>
        <strain evidence="7 8">JCM 12763</strain>
    </source>
</reference>